<evidence type="ECO:0000259" key="11">
    <source>
        <dbReference type="Pfam" id="PF13359"/>
    </source>
</evidence>
<feature type="domain" description="DUF8040" evidence="14">
    <location>
        <begin position="39"/>
        <end position="124"/>
    </location>
</feature>
<proteinExistence type="inferred from homology"/>
<evidence type="ECO:0000259" key="10">
    <source>
        <dbReference type="Pfam" id="PF00171"/>
    </source>
</evidence>
<keyword evidence="16" id="KW-1185">Reference proteome</keyword>
<feature type="domain" description="Aldehyde dehydrogenase" evidence="10">
    <location>
        <begin position="381"/>
        <end position="598"/>
    </location>
</feature>
<reference evidence="15 16" key="1">
    <citation type="submission" date="2020-12" db="EMBL/GenBank/DDBJ databases">
        <title>Concerted genomic and epigenomic changes stabilize Arabidopsis allopolyploids.</title>
        <authorList>
            <person name="Chen Z."/>
        </authorList>
    </citation>
    <scope>NUCLEOTIDE SEQUENCE [LARGE SCALE GENOMIC DNA]</scope>
    <source>
        <strain evidence="15">As9502</strain>
        <tissue evidence="15">Leaf</tissue>
    </source>
</reference>
<evidence type="ECO:0000259" key="13">
    <source>
        <dbReference type="Pfam" id="PF13966"/>
    </source>
</evidence>
<sequence length="1555" mass="176145">MLEDEEVDEVLVQPTLQYYERYFSREPMQAGGELGWLHIKRHIERDDASCLHAVRMPQGTFQMLCQQLKNEYGLTSTENISIEESVAMFLSTCGHNEVQRTIARNFGRNQETVNRKFHEVLNAMERLACDQIKTPTSRQLRKYPRSLRYDRRYWPFFKGFIGAIDGTHVPVIAPQENRRVYWDRFGESSLNIMAICDLDMMFTYIWNGAPGSLHDSRVLSIAQENSQSFPKPPTGKYYLVDSGYANKKGYLAPYRSNQQEEVRYHLGQFQNGPPPRNKYELFNRWHASLRSVIERTFGIWKKKWRVVKELPRYRLEIQKKLVLVTMGLHNYIRRSNISDTDFDTDAVTGNEKENGQYDTDINVIDEIEEVETSRSGAYMADIWDNGKPYQQSKTVEIPMFARLFRYYAGWADKIHGLTVPADGNYHVQTLHEPIGVAGQIIPGNFPLLMFAWKVGPTLAYGNTIVLKTAEQTPLTAFYAGKLLLEAGLPPGVLNIVSGFSATAGMPSRLAFTGSTDTVKVILGLAANSNLKPVTLELGGKSPFIVFEDADIDKAVELAHFALFFNQGQCCCAGSRTFVHEKVYDEFVEKSKAHALKLQYRVLLNGQPKGLIIPERGLRQGDPLSPYLFILCTEVLIANIKKAERENLITGIKVSTASPSVSHLLFADDSLFFCKANKEQCGVILGILKQYEAVSGQQINFSKSSLQFGYKVDESIKEEIKAVLGIHNLGGIGSYLGLPESLGGSKTKIFSFVRDRLQVRINGWSAKFLSKGGKEVMIKSVAAALPTYVMSCFRLPKSITSKLTSAVAKFWWSSNGESRGMHWMAWDKLCSSKSEGGVGFRNVDDFNSVLLAKQLWRLIMVPESLFARVFKGRYFRKSNPLDNIKSYSPSYGWRSIMSARSLVLKGLIKRVGSGASISVWEDSWIPAQFPRPAKSNGSITDPSLKVNQLIDSRSNFWNINLLAELFDPEDVALISALPLGVSTKEDTLGCVPVTENLRKRGINCDTGCVRCGAAEETINHTLFECHPARQIWDLSPIPSVTGIFPSASIYANLDHLFWRIPSEIDSSSFPWIIWYIWKARNEKIFDNVDKDPLEVLHLAEKEAQAWQVAQSELHIDNQGSLDTVTRNRVREISLDSSYSGHRCFVDGSWKRTDIFSGTGWYCTSANGEMPTMGAANIRRSLSPLHTEVEALLWTMKCMIGADNQDVAFFTDCSDLVKMVSSPTEWPAFSVYLEDLKSDKEEFSNFSLSLIPRSANGGVNSVCMMEDLADETNMVRGENPTKTILEALNVDENNEKVYGEEEVYDNKEDKQKEDEDDEEEKEDEEEDDDDDNESKDEKRNEDSEDEENEEVDGEDLNDSDDNIDKDDDDNGGYSAGSTRDLTIDGSEGSGEDYEYNKWNDLIVEEYGVWHVEEDVCDTQPTVELPGEFSRLLVECTYTNQRLRGRSSGCANYLEEIGFEHWTRAHCKGERYNIISSNNSESINNILTKAKSYPIFYMIEFIQEVLMRWFAARRKKVAKCKSLVTLEVDERFLQDLPEFEKFAEDVETLELSGYKQVW</sequence>
<dbReference type="Pfam" id="PF00171">
    <property type="entry name" value="Aldedh"/>
    <property type="match status" value="1"/>
</dbReference>
<dbReference type="Pfam" id="PF26138">
    <property type="entry name" value="DUF8040"/>
    <property type="match status" value="1"/>
</dbReference>
<evidence type="ECO:0000256" key="1">
    <source>
        <dbReference type="ARBA" id="ARBA00001968"/>
    </source>
</evidence>
<dbReference type="FunFam" id="3.40.605.10:FF:000029">
    <property type="entry name" value="Aldehyde dehydrogenase, mitochondrial"/>
    <property type="match status" value="1"/>
</dbReference>
<gene>
    <name evidence="15" type="ORF">ISN44_As12g033270</name>
</gene>
<dbReference type="InterPro" id="IPR044730">
    <property type="entry name" value="RNase_H-like_dom_plant"/>
</dbReference>
<feature type="compositionally biased region" description="Basic and acidic residues" evidence="9">
    <location>
        <begin position="1291"/>
        <end position="1311"/>
    </location>
</feature>
<dbReference type="PROSITE" id="PS00070">
    <property type="entry name" value="ALDEHYDE_DEHYDR_CYS"/>
    <property type="match status" value="1"/>
</dbReference>
<keyword evidence="15" id="KW-0548">Nucleotidyltransferase</keyword>
<evidence type="ECO:0000313" key="16">
    <source>
        <dbReference type="Proteomes" id="UP000694251"/>
    </source>
</evidence>
<dbReference type="EC" id="1.2.1.3" evidence="6"/>
<keyword evidence="3" id="KW-0479">Metal-binding</keyword>
<dbReference type="InterPro" id="IPR015590">
    <property type="entry name" value="Aldehyde_DH_dom"/>
</dbReference>
<dbReference type="GO" id="GO:0004523">
    <property type="term" value="F:RNA-DNA hybrid ribonuclease activity"/>
    <property type="evidence" value="ECO:0007669"/>
    <property type="project" value="InterPro"/>
</dbReference>
<dbReference type="GO" id="GO:0003964">
    <property type="term" value="F:RNA-directed DNA polymerase activity"/>
    <property type="evidence" value="ECO:0007669"/>
    <property type="project" value="UniProtKB-KW"/>
</dbReference>
<dbReference type="InterPro" id="IPR016160">
    <property type="entry name" value="Ald_DH_CS_CYS"/>
</dbReference>
<evidence type="ECO:0000256" key="4">
    <source>
        <dbReference type="ARBA" id="ARBA00023002"/>
    </source>
</evidence>
<dbReference type="InterPro" id="IPR026960">
    <property type="entry name" value="RVT-Znf"/>
</dbReference>
<dbReference type="Pfam" id="PF13966">
    <property type="entry name" value="zf-RVT"/>
    <property type="match status" value="1"/>
</dbReference>
<comment type="similarity">
    <text evidence="2 8">Belongs to the aldehyde dehydrogenase family.</text>
</comment>
<feature type="domain" description="Reverse transcriptase zinc-binding" evidence="13">
    <location>
        <begin position="988"/>
        <end position="1031"/>
    </location>
</feature>
<evidence type="ECO:0000256" key="3">
    <source>
        <dbReference type="ARBA" id="ARBA00022723"/>
    </source>
</evidence>
<keyword evidence="15" id="KW-0695">RNA-directed DNA polymerase</keyword>
<evidence type="ECO:0000259" key="14">
    <source>
        <dbReference type="Pfam" id="PF26138"/>
    </source>
</evidence>
<evidence type="ECO:0000256" key="2">
    <source>
        <dbReference type="ARBA" id="ARBA00009986"/>
    </source>
</evidence>
<dbReference type="InterPro" id="IPR027806">
    <property type="entry name" value="HARBI1_dom"/>
</dbReference>
<keyword evidence="4 8" id="KW-0560">Oxidoreductase</keyword>
<name>A0A8T1YQ31_ARASU</name>
<evidence type="ECO:0000313" key="15">
    <source>
        <dbReference type="EMBL" id="KAG7548119.1"/>
    </source>
</evidence>
<feature type="region of interest" description="Disordered" evidence="9">
    <location>
        <begin position="1284"/>
        <end position="1391"/>
    </location>
</feature>
<keyword evidence="5" id="KW-0520">NAD</keyword>
<evidence type="ECO:0000256" key="7">
    <source>
        <dbReference type="PROSITE-ProRule" id="PRU10007"/>
    </source>
</evidence>
<evidence type="ECO:0000259" key="12">
    <source>
        <dbReference type="Pfam" id="PF13456"/>
    </source>
</evidence>
<comment type="cofactor">
    <cofactor evidence="1">
        <name>a divalent metal cation</name>
        <dbReference type="ChEBI" id="CHEBI:60240"/>
    </cofactor>
</comment>
<feature type="active site" evidence="7">
    <location>
        <position position="536"/>
    </location>
</feature>
<organism evidence="15 16">
    <name type="scientific">Arabidopsis suecica</name>
    <name type="common">Swedish thale-cress</name>
    <name type="synonym">Cardaminopsis suecica</name>
    <dbReference type="NCBI Taxonomy" id="45249"/>
    <lineage>
        <taxon>Eukaryota</taxon>
        <taxon>Viridiplantae</taxon>
        <taxon>Streptophyta</taxon>
        <taxon>Embryophyta</taxon>
        <taxon>Tracheophyta</taxon>
        <taxon>Spermatophyta</taxon>
        <taxon>Magnoliopsida</taxon>
        <taxon>eudicotyledons</taxon>
        <taxon>Gunneridae</taxon>
        <taxon>Pentapetalae</taxon>
        <taxon>rosids</taxon>
        <taxon>malvids</taxon>
        <taxon>Brassicales</taxon>
        <taxon>Brassicaceae</taxon>
        <taxon>Camelineae</taxon>
        <taxon>Arabidopsis</taxon>
    </lineage>
</organism>
<evidence type="ECO:0000256" key="5">
    <source>
        <dbReference type="ARBA" id="ARBA00023027"/>
    </source>
</evidence>
<dbReference type="EMBL" id="JAEFBJ010000012">
    <property type="protein sequence ID" value="KAG7548119.1"/>
    <property type="molecule type" value="Genomic_DNA"/>
</dbReference>
<feature type="compositionally biased region" description="Acidic residues" evidence="9">
    <location>
        <begin position="1312"/>
        <end position="1332"/>
    </location>
</feature>
<keyword evidence="15" id="KW-0808">Transferase</keyword>
<dbReference type="PROSITE" id="PS00687">
    <property type="entry name" value="ALDEHYDE_DEHYDR_GLU"/>
    <property type="match status" value="1"/>
</dbReference>
<accession>A0A8T1YQ31</accession>
<dbReference type="PANTHER" id="PTHR11699">
    <property type="entry name" value="ALDEHYDE DEHYDROGENASE-RELATED"/>
    <property type="match status" value="1"/>
</dbReference>
<evidence type="ECO:0000256" key="9">
    <source>
        <dbReference type="SAM" id="MobiDB-lite"/>
    </source>
</evidence>
<feature type="domain" description="DDE Tnp4" evidence="11">
    <location>
        <begin position="164"/>
        <end position="330"/>
    </location>
</feature>
<dbReference type="Pfam" id="PF13456">
    <property type="entry name" value="RVT_3"/>
    <property type="match status" value="1"/>
</dbReference>
<feature type="compositionally biased region" description="Acidic residues" evidence="9">
    <location>
        <begin position="1340"/>
        <end position="1368"/>
    </location>
</feature>
<feature type="domain" description="RNase H type-1" evidence="12">
    <location>
        <begin position="1144"/>
        <end position="1258"/>
    </location>
</feature>
<dbReference type="InterPro" id="IPR058353">
    <property type="entry name" value="DUF8040"/>
</dbReference>
<dbReference type="Pfam" id="PF13359">
    <property type="entry name" value="DDE_Tnp_4"/>
    <property type="match status" value="1"/>
</dbReference>
<dbReference type="CDD" id="cd06222">
    <property type="entry name" value="RNase_H_like"/>
    <property type="match status" value="1"/>
</dbReference>
<dbReference type="InterPro" id="IPR029510">
    <property type="entry name" value="Ald_DH_CS_GLU"/>
</dbReference>
<dbReference type="GO" id="GO:0003676">
    <property type="term" value="F:nucleic acid binding"/>
    <property type="evidence" value="ECO:0007669"/>
    <property type="project" value="InterPro"/>
</dbReference>
<evidence type="ECO:0000256" key="8">
    <source>
        <dbReference type="RuleBase" id="RU003345"/>
    </source>
</evidence>
<comment type="caution">
    <text evidence="15">The sequence shown here is derived from an EMBL/GenBank/DDBJ whole genome shotgun (WGS) entry which is preliminary data.</text>
</comment>
<dbReference type="GO" id="GO:0004029">
    <property type="term" value="F:aldehyde dehydrogenase (NAD+) activity"/>
    <property type="evidence" value="ECO:0007669"/>
    <property type="project" value="UniProtKB-EC"/>
</dbReference>
<dbReference type="OrthoDB" id="1112961at2759"/>
<dbReference type="InterPro" id="IPR002156">
    <property type="entry name" value="RNaseH_domain"/>
</dbReference>
<evidence type="ECO:0000256" key="6">
    <source>
        <dbReference type="ARBA" id="ARBA00024226"/>
    </source>
</evidence>
<dbReference type="GO" id="GO:0046872">
    <property type="term" value="F:metal ion binding"/>
    <property type="evidence" value="ECO:0007669"/>
    <property type="project" value="UniProtKB-KW"/>
</dbReference>
<dbReference type="Proteomes" id="UP000694251">
    <property type="component" value="Chromosome 12"/>
</dbReference>
<protein>
    <recommendedName>
        <fullName evidence="6">aldehyde dehydrogenase (NAD(+))</fullName>
        <ecNumber evidence="6">1.2.1.3</ecNumber>
    </recommendedName>
</protein>